<dbReference type="InterPro" id="IPR010905">
    <property type="entry name" value="Glyco_hydro_88"/>
</dbReference>
<evidence type="ECO:0000313" key="4">
    <source>
        <dbReference type="EMBL" id="KAK5091731.1"/>
    </source>
</evidence>
<dbReference type="EMBL" id="JAVRRJ010000001">
    <property type="protein sequence ID" value="KAK5091731.1"/>
    <property type="molecule type" value="Genomic_DNA"/>
</dbReference>
<dbReference type="GO" id="GO:0016787">
    <property type="term" value="F:hydrolase activity"/>
    <property type="evidence" value="ECO:0007669"/>
    <property type="project" value="UniProtKB-KW"/>
</dbReference>
<dbReference type="InterPro" id="IPR008928">
    <property type="entry name" value="6-hairpin_glycosidase_sf"/>
</dbReference>
<dbReference type="InterPro" id="IPR012341">
    <property type="entry name" value="6hp_glycosidase-like_sf"/>
</dbReference>
<evidence type="ECO:0000256" key="1">
    <source>
        <dbReference type="ARBA" id="ARBA00022801"/>
    </source>
</evidence>
<keyword evidence="1" id="KW-0378">Hydrolase</keyword>
<proteinExistence type="predicted"/>
<dbReference type="Pfam" id="PF07470">
    <property type="entry name" value="Glyco_hydro_88"/>
    <property type="match status" value="1"/>
</dbReference>
<keyword evidence="5" id="KW-1185">Reference proteome</keyword>
<dbReference type="Gene3D" id="1.50.10.10">
    <property type="match status" value="2"/>
</dbReference>
<organism evidence="4 5">
    <name type="scientific">Lithohypha guttulata</name>
    <dbReference type="NCBI Taxonomy" id="1690604"/>
    <lineage>
        <taxon>Eukaryota</taxon>
        <taxon>Fungi</taxon>
        <taxon>Dikarya</taxon>
        <taxon>Ascomycota</taxon>
        <taxon>Pezizomycotina</taxon>
        <taxon>Eurotiomycetes</taxon>
        <taxon>Chaetothyriomycetidae</taxon>
        <taxon>Chaetothyriales</taxon>
        <taxon>Trichomeriaceae</taxon>
        <taxon>Lithohypha</taxon>
    </lineage>
</organism>
<feature type="region of interest" description="Disordered" evidence="2">
    <location>
        <begin position="1"/>
        <end position="27"/>
    </location>
</feature>
<dbReference type="GO" id="GO:0005975">
    <property type="term" value="P:carbohydrate metabolic process"/>
    <property type="evidence" value="ECO:0007669"/>
    <property type="project" value="InterPro"/>
</dbReference>
<evidence type="ECO:0000256" key="3">
    <source>
        <dbReference type="SAM" id="Phobius"/>
    </source>
</evidence>
<reference evidence="4 5" key="1">
    <citation type="submission" date="2023-08" db="EMBL/GenBank/DDBJ databases">
        <title>Black Yeasts Isolated from many extreme environments.</title>
        <authorList>
            <person name="Coleine C."/>
            <person name="Stajich J.E."/>
            <person name="Selbmann L."/>
        </authorList>
    </citation>
    <scope>NUCLEOTIDE SEQUENCE [LARGE SCALE GENOMIC DNA]</scope>
    <source>
        <strain evidence="4 5">CCFEE 5910</strain>
    </source>
</reference>
<evidence type="ECO:0000256" key="2">
    <source>
        <dbReference type="SAM" id="MobiDB-lite"/>
    </source>
</evidence>
<dbReference type="PANTHER" id="PTHR41814:SF1">
    <property type="entry name" value="CELLULASE"/>
    <property type="match status" value="1"/>
</dbReference>
<keyword evidence="3" id="KW-0472">Membrane</keyword>
<dbReference type="SUPFAM" id="SSF48208">
    <property type="entry name" value="Six-hairpin glycosidases"/>
    <property type="match status" value="1"/>
</dbReference>
<keyword evidence="3" id="KW-0812">Transmembrane</keyword>
<comment type="caution">
    <text evidence="4">The sequence shown here is derived from an EMBL/GenBank/DDBJ whole genome shotgun (WGS) entry which is preliminary data.</text>
</comment>
<dbReference type="AlphaFoldDB" id="A0AAN7TA13"/>
<evidence type="ECO:0000313" key="5">
    <source>
        <dbReference type="Proteomes" id="UP001309876"/>
    </source>
</evidence>
<feature type="transmembrane region" description="Helical" evidence="3">
    <location>
        <begin position="35"/>
        <end position="57"/>
    </location>
</feature>
<dbReference type="Proteomes" id="UP001309876">
    <property type="component" value="Unassembled WGS sequence"/>
</dbReference>
<protein>
    <submittedName>
        <fullName evidence="4">Uncharacterized protein</fullName>
    </submittedName>
</protein>
<keyword evidence="3" id="KW-1133">Transmembrane helix</keyword>
<sequence>MPPSSRPTTGHDQNNNDNDDPIPTERNTGQSISRLSFHALTISSLLVALLAILIALFHPSFSCANTSLKPTFSPSPIPISKVLKQNLALAKHPREHGVLTHALLELQNPELTVFAGPGYGVDLRNPFRGEGGRVRGLEAFPEGMLPRCGGGGSGGGWGRYDEWTRVKGLRYAASKVRTTGNGRRMSSVGGDGWGKEERKQWLIESEDAADAASLGWATLLLERAGAIDVSNPVGVGRNAYGEAADEMVRYLVEDNAKFILKDNAVAGGSLDVGSKSLEKDQPLRRIGQSTGKNWAISHRTDSVQLWADFVFMVPPFLAAYAVARQDERWLREAVEQIRAYKAVLDDSHFECKDLDNTSFPINPTHSSAVTSRKGLWRHIVSQPRDVGQGECCHDEAFWLTGNAWALAGITRVLGVIERWEAPRSTAKTLNSQIKSDKWRASTELLKGMVSEMLSSLVSQNLDTSALLKNYLNTPGSEATQWAFGDAAGSALVASSVYRLAQLGALNDPGMLSWADQLYDVVAKHISADGLLRSVATMRDVPSRYPVNATSEGQSFAIMMYAARRDCAKLGICS</sequence>
<name>A0AAN7TA13_9EURO</name>
<dbReference type="PANTHER" id="PTHR41814">
    <property type="entry name" value="EXPRESSED PROTEIN"/>
    <property type="match status" value="1"/>
</dbReference>
<feature type="compositionally biased region" description="Polar residues" evidence="2">
    <location>
        <begin position="1"/>
        <end position="11"/>
    </location>
</feature>
<accession>A0AAN7TA13</accession>
<gene>
    <name evidence="4" type="ORF">LTR05_001916</name>
</gene>